<evidence type="ECO:0000313" key="3">
    <source>
        <dbReference type="Proteomes" id="UP000177791"/>
    </source>
</evidence>
<dbReference type="InterPro" id="IPR010281">
    <property type="entry name" value="DUF885"/>
</dbReference>
<accession>A0A1G1T242</accession>
<protein>
    <recommendedName>
        <fullName evidence="4">DUF885 domain-containing protein</fullName>
    </recommendedName>
</protein>
<proteinExistence type="predicted"/>
<dbReference type="EMBL" id="MDZC01000065">
    <property type="protein sequence ID" value="OGX84939.1"/>
    <property type="molecule type" value="Genomic_DNA"/>
</dbReference>
<evidence type="ECO:0000313" key="2">
    <source>
        <dbReference type="EMBL" id="OGX84939.1"/>
    </source>
</evidence>
<dbReference type="PANTHER" id="PTHR33361">
    <property type="entry name" value="GLR0591 PROTEIN"/>
    <property type="match status" value="1"/>
</dbReference>
<dbReference type="OrthoDB" id="9760040at2"/>
<dbReference type="Proteomes" id="UP000177791">
    <property type="component" value="Unassembled WGS sequence"/>
</dbReference>
<keyword evidence="3" id="KW-1185">Reference proteome</keyword>
<organism evidence="2 3">
    <name type="scientific">Hymenobacter glacialis</name>
    <dbReference type="NCBI Taxonomy" id="1908236"/>
    <lineage>
        <taxon>Bacteria</taxon>
        <taxon>Pseudomonadati</taxon>
        <taxon>Bacteroidota</taxon>
        <taxon>Cytophagia</taxon>
        <taxon>Cytophagales</taxon>
        <taxon>Hymenobacteraceae</taxon>
        <taxon>Hymenobacter</taxon>
    </lineage>
</organism>
<comment type="caution">
    <text evidence="2">The sequence shown here is derived from an EMBL/GenBank/DDBJ whole genome shotgun (WGS) entry which is preliminary data.</text>
</comment>
<dbReference type="AlphaFoldDB" id="A0A1G1T242"/>
<gene>
    <name evidence="2" type="ORF">BEN48_15375</name>
</gene>
<evidence type="ECO:0008006" key="4">
    <source>
        <dbReference type="Google" id="ProtNLM"/>
    </source>
</evidence>
<name>A0A1G1T242_9BACT</name>
<sequence>MKSLPLLVSCILLGATGLRAQPQALQKDMATALAAIKAFEKAEYRADSSRNHVLRAQTESAFVAKGLFYQKIAAQLQAINKQGLSIEDGINLELLNHQVLDELGEYRYKSYLNPLQTDAGFHSQLASRGGTTLSTKKDAEQYLLVLQDIPRFVDENLQLMRRGIALGITQPREVMKGYETSYTQHIVATPEESTFWKPFANKPAAVSAADWAALQDRGRAVITKDVISSYQRIKTFFDREYLPKTRATLGASGFPDGRAYYEDRVRHYTTTNLTSDAVYQLGLQEVARIKGEMETVIRDVKFEGNFKEFIAFLRTDARFQPQSADALLKDASFIAKRVEGQLPSLFGKLPRQPFTVVPVPAFLAPNYTAGRYSRAPIGSTRAGEYWVNTSNLPSRTLYTLESLTLHEAVPGHHLQIALTQELSNLPEFRRNLYINAFGEGWGLYSEYLGHEMGFYKDPYSLFGRLTYEMWRACRLVIDVGIHAKGWTREQAVAYLADNTALSLHEVNTEVTRYILWPGQALSYKMGELKIIEMRKRAETALKDDFDVRAFHDMVLSNGAVTLAILEKMTDRFIAEQQEKVKKKKA</sequence>
<dbReference type="RefSeq" id="WP_070734526.1">
    <property type="nucleotide sequence ID" value="NZ_MDZC01000065.1"/>
</dbReference>
<dbReference type="Pfam" id="PF05960">
    <property type="entry name" value="DUF885"/>
    <property type="match status" value="1"/>
</dbReference>
<evidence type="ECO:0000256" key="1">
    <source>
        <dbReference type="SAM" id="SignalP"/>
    </source>
</evidence>
<keyword evidence="1" id="KW-0732">Signal</keyword>
<dbReference type="PANTHER" id="PTHR33361:SF2">
    <property type="entry name" value="DUF885 DOMAIN-CONTAINING PROTEIN"/>
    <property type="match status" value="1"/>
</dbReference>
<feature type="signal peptide" evidence="1">
    <location>
        <begin position="1"/>
        <end position="20"/>
    </location>
</feature>
<reference evidence="2 3" key="1">
    <citation type="submission" date="2016-08" db="EMBL/GenBank/DDBJ databases">
        <title>Hymenobacter coccineus sp. nov., Hymenobacter lapidarius sp. nov. and Hymenobacter glacialis sp. nov., isolated from Antarctic soil.</title>
        <authorList>
            <person name="Sedlacek I."/>
            <person name="Kralova S."/>
            <person name="Kyrova K."/>
            <person name="Maslanova I."/>
            <person name="Stankova E."/>
            <person name="Vrbovska V."/>
            <person name="Nemec M."/>
            <person name="Bartak M."/>
            <person name="Svec P."/>
            <person name="Busse H.-J."/>
            <person name="Pantucek R."/>
        </authorList>
    </citation>
    <scope>NUCLEOTIDE SEQUENCE [LARGE SCALE GENOMIC DNA]</scope>
    <source>
        <strain evidence="2 3">CCM 8648</strain>
    </source>
</reference>
<feature type="chain" id="PRO_5009578829" description="DUF885 domain-containing protein" evidence="1">
    <location>
        <begin position="21"/>
        <end position="585"/>
    </location>
</feature>